<comment type="caution">
    <text evidence="1">The sequence shown here is derived from an EMBL/GenBank/DDBJ whole genome shotgun (WGS) entry which is preliminary data.</text>
</comment>
<protein>
    <submittedName>
        <fullName evidence="1">Uncharacterized protein</fullName>
    </submittedName>
</protein>
<name>A0A839FQ37_9MICC</name>
<accession>A0A839FQ37</accession>
<evidence type="ECO:0000313" key="2">
    <source>
        <dbReference type="Proteomes" id="UP000546252"/>
    </source>
</evidence>
<dbReference type="AlphaFoldDB" id="A0A839FQ37"/>
<evidence type="ECO:0000313" key="1">
    <source>
        <dbReference type="EMBL" id="MBA8920462.1"/>
    </source>
</evidence>
<gene>
    <name evidence="1" type="ORF">HNR24_000395</name>
</gene>
<reference evidence="1 2" key="1">
    <citation type="submission" date="2020-08" db="EMBL/GenBank/DDBJ databases">
        <title>Sequencing the genomes of 1000 actinobacteria strains.</title>
        <authorList>
            <person name="Klenk H.-P."/>
        </authorList>
    </citation>
    <scope>NUCLEOTIDE SEQUENCE [LARGE SCALE GENOMIC DNA]</scope>
    <source>
        <strain evidence="1 2">DSM 19081</strain>
    </source>
</reference>
<dbReference type="EMBL" id="JACJIH010000001">
    <property type="protein sequence ID" value="MBA8920462.1"/>
    <property type="molecule type" value="Genomic_DNA"/>
</dbReference>
<sequence length="55" mass="5878">MGPNRATSASSGLAVGSMMKSSRARVHHVAWAKGSAASMQKLAMRETVLQRYLSD</sequence>
<proteinExistence type="predicted"/>
<dbReference type="Proteomes" id="UP000546252">
    <property type="component" value="Unassembled WGS sequence"/>
</dbReference>
<organism evidence="1 2">
    <name type="scientific">Nesterenkonia jeotgali</name>
    <dbReference type="NCBI Taxonomy" id="317018"/>
    <lineage>
        <taxon>Bacteria</taxon>
        <taxon>Bacillati</taxon>
        <taxon>Actinomycetota</taxon>
        <taxon>Actinomycetes</taxon>
        <taxon>Micrococcales</taxon>
        <taxon>Micrococcaceae</taxon>
        <taxon>Nesterenkonia</taxon>
    </lineage>
</organism>